<feature type="compositionally biased region" description="Polar residues" evidence="6">
    <location>
        <begin position="92"/>
        <end position="107"/>
    </location>
</feature>
<evidence type="ECO:0000256" key="5">
    <source>
        <dbReference type="PROSITE-ProRule" id="PRU00042"/>
    </source>
</evidence>
<dbReference type="GO" id="GO:0008270">
    <property type="term" value="F:zinc ion binding"/>
    <property type="evidence" value="ECO:0007669"/>
    <property type="project" value="UniProtKB-KW"/>
</dbReference>
<feature type="region of interest" description="Disordered" evidence="6">
    <location>
        <begin position="79"/>
        <end position="108"/>
    </location>
</feature>
<dbReference type="PANTHER" id="PTHR24379">
    <property type="entry name" value="KRAB AND ZINC FINGER DOMAIN-CONTAINING"/>
    <property type="match status" value="1"/>
</dbReference>
<evidence type="ECO:0000256" key="3">
    <source>
        <dbReference type="ARBA" id="ARBA00022771"/>
    </source>
</evidence>
<sequence>MNRKYVCHQCGAKYSALAEHKRRWGHNDVFPCDVCHNTFSREDNLRQHKLKHDNNSFHECVDCHQIFNRPDNLELHRARHHGQTGGRRKRQSLSPQPGPSTESSITKYDNPEDMYTIRVVDEHKMPKLRDYVYPIQSDVQGQQATVFALAVGKTKGYSFNELDTRNNFCKWLFSDDKSGATVFCHNFKGYDSYPIMNSL</sequence>
<protein>
    <recommendedName>
        <fullName evidence="7">C2H2-type domain-containing protein</fullName>
    </recommendedName>
</protein>
<dbReference type="Proteomes" id="UP001186944">
    <property type="component" value="Unassembled WGS sequence"/>
</dbReference>
<dbReference type="PANTHER" id="PTHR24379:SF121">
    <property type="entry name" value="C2H2-TYPE DOMAIN-CONTAINING PROTEIN"/>
    <property type="match status" value="1"/>
</dbReference>
<keyword evidence="3 5" id="KW-0863">Zinc-finger</keyword>
<dbReference type="SMART" id="SM00355">
    <property type="entry name" value="ZnF_C2H2"/>
    <property type="match status" value="3"/>
</dbReference>
<organism evidence="8 9">
    <name type="scientific">Pinctada imbricata</name>
    <name type="common">Atlantic pearl-oyster</name>
    <name type="synonym">Pinctada martensii</name>
    <dbReference type="NCBI Taxonomy" id="66713"/>
    <lineage>
        <taxon>Eukaryota</taxon>
        <taxon>Metazoa</taxon>
        <taxon>Spiralia</taxon>
        <taxon>Lophotrochozoa</taxon>
        <taxon>Mollusca</taxon>
        <taxon>Bivalvia</taxon>
        <taxon>Autobranchia</taxon>
        <taxon>Pteriomorphia</taxon>
        <taxon>Pterioida</taxon>
        <taxon>Pterioidea</taxon>
        <taxon>Pteriidae</taxon>
        <taxon>Pinctada</taxon>
    </lineage>
</organism>
<dbReference type="PROSITE" id="PS00028">
    <property type="entry name" value="ZINC_FINGER_C2H2_1"/>
    <property type="match status" value="2"/>
</dbReference>
<dbReference type="Gene3D" id="3.30.160.60">
    <property type="entry name" value="Classic Zinc Finger"/>
    <property type="match status" value="1"/>
</dbReference>
<evidence type="ECO:0000256" key="2">
    <source>
        <dbReference type="ARBA" id="ARBA00022737"/>
    </source>
</evidence>
<evidence type="ECO:0000313" key="9">
    <source>
        <dbReference type="Proteomes" id="UP001186944"/>
    </source>
</evidence>
<keyword evidence="2" id="KW-0677">Repeat</keyword>
<feature type="domain" description="C2H2-type" evidence="7">
    <location>
        <begin position="58"/>
        <end position="85"/>
    </location>
</feature>
<proteinExistence type="predicted"/>
<feature type="compositionally biased region" description="Basic residues" evidence="6">
    <location>
        <begin position="79"/>
        <end position="91"/>
    </location>
</feature>
<gene>
    <name evidence="8" type="ORF">FSP39_006722</name>
</gene>
<evidence type="ECO:0000259" key="7">
    <source>
        <dbReference type="PROSITE" id="PS50157"/>
    </source>
</evidence>
<dbReference type="AlphaFoldDB" id="A0AA88XCL3"/>
<dbReference type="EMBL" id="VSWD01000014">
    <property type="protein sequence ID" value="KAK3082838.1"/>
    <property type="molecule type" value="Genomic_DNA"/>
</dbReference>
<keyword evidence="1" id="KW-0479">Metal-binding</keyword>
<dbReference type="Pfam" id="PF00096">
    <property type="entry name" value="zf-C2H2"/>
    <property type="match status" value="1"/>
</dbReference>
<dbReference type="Pfam" id="PF13912">
    <property type="entry name" value="zf-C2H2_6"/>
    <property type="match status" value="1"/>
</dbReference>
<reference evidence="8" key="1">
    <citation type="submission" date="2019-08" db="EMBL/GenBank/DDBJ databases">
        <title>The improved chromosome-level genome for the pearl oyster Pinctada fucata martensii using PacBio sequencing and Hi-C.</title>
        <authorList>
            <person name="Zheng Z."/>
        </authorList>
    </citation>
    <scope>NUCLEOTIDE SEQUENCE</scope>
    <source>
        <strain evidence="8">ZZ-2019</strain>
        <tissue evidence="8">Adductor muscle</tissue>
    </source>
</reference>
<dbReference type="PROSITE" id="PS50157">
    <property type="entry name" value="ZINC_FINGER_C2H2_2"/>
    <property type="match status" value="2"/>
</dbReference>
<evidence type="ECO:0000256" key="6">
    <source>
        <dbReference type="SAM" id="MobiDB-lite"/>
    </source>
</evidence>
<accession>A0AA88XCL3</accession>
<keyword evidence="9" id="KW-1185">Reference proteome</keyword>
<name>A0AA88XCL3_PINIB</name>
<dbReference type="InterPro" id="IPR036236">
    <property type="entry name" value="Znf_C2H2_sf"/>
</dbReference>
<keyword evidence="4" id="KW-0862">Zinc</keyword>
<dbReference type="SUPFAM" id="SSF57667">
    <property type="entry name" value="beta-beta-alpha zinc fingers"/>
    <property type="match status" value="1"/>
</dbReference>
<evidence type="ECO:0000256" key="1">
    <source>
        <dbReference type="ARBA" id="ARBA00022723"/>
    </source>
</evidence>
<feature type="domain" description="C2H2-type" evidence="7">
    <location>
        <begin position="30"/>
        <end position="57"/>
    </location>
</feature>
<comment type="caution">
    <text evidence="8">The sequence shown here is derived from an EMBL/GenBank/DDBJ whole genome shotgun (WGS) entry which is preliminary data.</text>
</comment>
<evidence type="ECO:0000256" key="4">
    <source>
        <dbReference type="ARBA" id="ARBA00022833"/>
    </source>
</evidence>
<evidence type="ECO:0000313" key="8">
    <source>
        <dbReference type="EMBL" id="KAK3082838.1"/>
    </source>
</evidence>
<dbReference type="InterPro" id="IPR013087">
    <property type="entry name" value="Znf_C2H2_type"/>
</dbReference>